<keyword evidence="3" id="KW-1185">Reference proteome</keyword>
<feature type="region of interest" description="Disordered" evidence="1">
    <location>
        <begin position="97"/>
        <end position="121"/>
    </location>
</feature>
<feature type="compositionally biased region" description="Basic residues" evidence="1">
    <location>
        <begin position="15"/>
        <end position="28"/>
    </location>
</feature>
<gene>
    <name evidence="2" type="ORF">EYF80_016813</name>
</gene>
<sequence length="214" mass="22882">MVSLTFSMLGLLRRRRATQSNARRRRSRATAGGHRPAVSSRNRTQESTPPPSSTSATSRILLSVSTTAGGTSYRKVSGSIGSIGSIGAAELHWAAERERRVTPTRKSPPPTTTTGNSLSNHVLGEVEAPVPVEGQVGLLGFGELLAILHQLDGDVGGVEAAHVADQQQLDSLWWVSWAKPTASSAARHSSSIVRVPLILESLRSMWSRSSEELN</sequence>
<evidence type="ECO:0000256" key="1">
    <source>
        <dbReference type="SAM" id="MobiDB-lite"/>
    </source>
</evidence>
<dbReference type="AlphaFoldDB" id="A0A4Z2I6E1"/>
<reference evidence="2 3" key="1">
    <citation type="submission" date="2019-03" db="EMBL/GenBank/DDBJ databases">
        <title>First draft genome of Liparis tanakae, snailfish: a comprehensive survey of snailfish specific genes.</title>
        <authorList>
            <person name="Kim W."/>
            <person name="Song I."/>
            <person name="Jeong J.-H."/>
            <person name="Kim D."/>
            <person name="Kim S."/>
            <person name="Ryu S."/>
            <person name="Song J.Y."/>
            <person name="Lee S.K."/>
        </authorList>
    </citation>
    <scope>NUCLEOTIDE SEQUENCE [LARGE SCALE GENOMIC DNA]</scope>
    <source>
        <tissue evidence="2">Muscle</tissue>
    </source>
</reference>
<evidence type="ECO:0000313" key="3">
    <source>
        <dbReference type="Proteomes" id="UP000314294"/>
    </source>
</evidence>
<organism evidence="2 3">
    <name type="scientific">Liparis tanakae</name>
    <name type="common">Tanaka's snailfish</name>
    <dbReference type="NCBI Taxonomy" id="230148"/>
    <lineage>
        <taxon>Eukaryota</taxon>
        <taxon>Metazoa</taxon>
        <taxon>Chordata</taxon>
        <taxon>Craniata</taxon>
        <taxon>Vertebrata</taxon>
        <taxon>Euteleostomi</taxon>
        <taxon>Actinopterygii</taxon>
        <taxon>Neopterygii</taxon>
        <taxon>Teleostei</taxon>
        <taxon>Neoteleostei</taxon>
        <taxon>Acanthomorphata</taxon>
        <taxon>Eupercaria</taxon>
        <taxon>Perciformes</taxon>
        <taxon>Cottioidei</taxon>
        <taxon>Cottales</taxon>
        <taxon>Liparidae</taxon>
        <taxon>Liparis</taxon>
    </lineage>
</organism>
<dbReference type="EMBL" id="SRLO01000131">
    <property type="protein sequence ID" value="TNN72884.1"/>
    <property type="molecule type" value="Genomic_DNA"/>
</dbReference>
<protein>
    <submittedName>
        <fullName evidence="2">Uncharacterized protein</fullName>
    </submittedName>
</protein>
<accession>A0A4Z2I6E1</accession>
<dbReference type="Proteomes" id="UP000314294">
    <property type="component" value="Unassembled WGS sequence"/>
</dbReference>
<evidence type="ECO:0000313" key="2">
    <source>
        <dbReference type="EMBL" id="TNN72884.1"/>
    </source>
</evidence>
<comment type="caution">
    <text evidence="2">The sequence shown here is derived from an EMBL/GenBank/DDBJ whole genome shotgun (WGS) entry which is preliminary data.</text>
</comment>
<feature type="region of interest" description="Disordered" evidence="1">
    <location>
        <begin position="15"/>
        <end position="60"/>
    </location>
</feature>
<name>A0A4Z2I6E1_9TELE</name>
<proteinExistence type="predicted"/>